<dbReference type="NCBIfam" id="NF002270">
    <property type="entry name" value="PRK01202.1"/>
    <property type="match status" value="1"/>
</dbReference>
<dbReference type="InterPro" id="IPR000089">
    <property type="entry name" value="Biotin_lipoyl"/>
</dbReference>
<dbReference type="HAMAP" id="MF_00272">
    <property type="entry name" value="GcvH"/>
    <property type="match status" value="1"/>
</dbReference>
<accession>X1ANZ6</accession>
<keyword evidence="2" id="KW-0450">Lipoyl</keyword>
<dbReference type="NCBIfam" id="TIGR00527">
    <property type="entry name" value="gcvH"/>
    <property type="match status" value="1"/>
</dbReference>
<dbReference type="InterPro" id="IPR011053">
    <property type="entry name" value="Single_hybrid_motif"/>
</dbReference>
<dbReference type="EMBL" id="BART01008265">
    <property type="protein sequence ID" value="GAG71132.1"/>
    <property type="molecule type" value="Genomic_DNA"/>
</dbReference>
<evidence type="ECO:0000313" key="4">
    <source>
        <dbReference type="EMBL" id="GAG71132.1"/>
    </source>
</evidence>
<dbReference type="PROSITE" id="PS00189">
    <property type="entry name" value="LIPOYL"/>
    <property type="match status" value="1"/>
</dbReference>
<name>X1ANZ6_9ZZZZ</name>
<dbReference type="PANTHER" id="PTHR11715:SF3">
    <property type="entry name" value="GLYCINE CLEAVAGE SYSTEM H PROTEIN-RELATED"/>
    <property type="match status" value="1"/>
</dbReference>
<protein>
    <recommendedName>
        <fullName evidence="3">Lipoyl-binding domain-containing protein</fullName>
    </recommendedName>
</protein>
<proteinExistence type="inferred from homology"/>
<dbReference type="AlphaFoldDB" id="X1ANZ6"/>
<dbReference type="GO" id="GO:0019464">
    <property type="term" value="P:glycine decarboxylation via glycine cleavage system"/>
    <property type="evidence" value="ECO:0007669"/>
    <property type="project" value="InterPro"/>
</dbReference>
<organism evidence="4">
    <name type="scientific">marine sediment metagenome</name>
    <dbReference type="NCBI Taxonomy" id="412755"/>
    <lineage>
        <taxon>unclassified sequences</taxon>
        <taxon>metagenomes</taxon>
        <taxon>ecological metagenomes</taxon>
    </lineage>
</organism>
<reference evidence="4" key="1">
    <citation type="journal article" date="2014" name="Front. Microbiol.">
        <title>High frequency of phylogenetically diverse reductive dehalogenase-homologous genes in deep subseafloor sedimentary metagenomes.</title>
        <authorList>
            <person name="Kawai M."/>
            <person name="Futagami T."/>
            <person name="Toyoda A."/>
            <person name="Takaki Y."/>
            <person name="Nishi S."/>
            <person name="Hori S."/>
            <person name="Arai W."/>
            <person name="Tsubouchi T."/>
            <person name="Morono Y."/>
            <person name="Uchiyama I."/>
            <person name="Ito T."/>
            <person name="Fujiyama A."/>
            <person name="Inagaki F."/>
            <person name="Takami H."/>
        </authorList>
    </citation>
    <scope>NUCLEOTIDE SEQUENCE</scope>
    <source>
        <strain evidence="4">Expedition CK06-06</strain>
    </source>
</reference>
<gene>
    <name evidence="4" type="ORF">S01H4_18632</name>
</gene>
<evidence type="ECO:0000259" key="3">
    <source>
        <dbReference type="PROSITE" id="PS50968"/>
    </source>
</evidence>
<dbReference type="PANTHER" id="PTHR11715">
    <property type="entry name" value="GLYCINE CLEAVAGE SYSTEM H PROTEIN"/>
    <property type="match status" value="1"/>
</dbReference>
<feature type="domain" description="Lipoyl-binding" evidence="3">
    <location>
        <begin position="24"/>
        <end position="106"/>
    </location>
</feature>
<dbReference type="Gene3D" id="2.40.50.100">
    <property type="match status" value="1"/>
</dbReference>
<dbReference type="GO" id="GO:0005960">
    <property type="term" value="C:glycine cleavage complex"/>
    <property type="evidence" value="ECO:0007669"/>
    <property type="project" value="InterPro"/>
</dbReference>
<dbReference type="SUPFAM" id="SSF51230">
    <property type="entry name" value="Single hybrid motif"/>
    <property type="match status" value="1"/>
</dbReference>
<dbReference type="InterPro" id="IPR017453">
    <property type="entry name" value="GCV_H_sub"/>
</dbReference>
<dbReference type="InterPro" id="IPR003016">
    <property type="entry name" value="2-oxoA_DH_lipoyl-BS"/>
</dbReference>
<dbReference type="GO" id="GO:0009249">
    <property type="term" value="P:protein lipoylation"/>
    <property type="evidence" value="ECO:0007669"/>
    <property type="project" value="TreeGrafter"/>
</dbReference>
<dbReference type="Pfam" id="PF01597">
    <property type="entry name" value="GCV_H"/>
    <property type="match status" value="1"/>
</dbReference>
<sequence length="131" mass="14819">MEYEFPDDLKYMKTHEWVRIEGDTATIGITDYAQHQLGDIVYVELPEIGRTLEKESSAGEIESVKAVGEILMPLSGEIVEINAIIIESPESINSSPYGDGWMMKIKVSNSSEINELLSVEDYKKIVEEEKY</sequence>
<dbReference type="CDD" id="cd06848">
    <property type="entry name" value="GCS_H"/>
    <property type="match status" value="1"/>
</dbReference>
<dbReference type="InterPro" id="IPR033753">
    <property type="entry name" value="GCV_H/Fam206"/>
</dbReference>
<comment type="similarity">
    <text evidence="1">Belongs to the GcvH family.</text>
</comment>
<dbReference type="GO" id="GO:0005829">
    <property type="term" value="C:cytosol"/>
    <property type="evidence" value="ECO:0007669"/>
    <property type="project" value="TreeGrafter"/>
</dbReference>
<dbReference type="PROSITE" id="PS50968">
    <property type="entry name" value="BIOTINYL_LIPOYL"/>
    <property type="match status" value="1"/>
</dbReference>
<evidence type="ECO:0000256" key="2">
    <source>
        <dbReference type="ARBA" id="ARBA00022823"/>
    </source>
</evidence>
<dbReference type="InterPro" id="IPR002930">
    <property type="entry name" value="GCV_H"/>
</dbReference>
<comment type="caution">
    <text evidence="4">The sequence shown here is derived from an EMBL/GenBank/DDBJ whole genome shotgun (WGS) entry which is preliminary data.</text>
</comment>
<evidence type="ECO:0000256" key="1">
    <source>
        <dbReference type="ARBA" id="ARBA00009249"/>
    </source>
</evidence>